<evidence type="ECO:0000313" key="4">
    <source>
        <dbReference type="Proteomes" id="UP000240621"/>
    </source>
</evidence>
<keyword evidence="1" id="KW-0472">Membrane</keyword>
<reference evidence="2 5" key="2">
    <citation type="submission" date="2019-10" db="EMBL/GenBank/DDBJ databases">
        <title>Prolixibacter strains distinguished by the presence of nitrate reductase genes were adept at nitrate-dependent anaerobic corrosion of metallic iron and carbon steel.</title>
        <authorList>
            <person name="Iino T."/>
            <person name="Shono N."/>
            <person name="Ito K."/>
            <person name="Nakamura R."/>
            <person name="Sueoka K."/>
            <person name="Harayama S."/>
            <person name="Ohkuma M."/>
        </authorList>
    </citation>
    <scope>NUCLEOTIDE SEQUENCE [LARGE SCALE GENOMIC DNA]</scope>
    <source>
        <strain evidence="2 5">MIC1-1</strain>
    </source>
</reference>
<name>A0A2P8C6J4_9BACT</name>
<evidence type="ECO:0000256" key="1">
    <source>
        <dbReference type="SAM" id="Phobius"/>
    </source>
</evidence>
<comment type="caution">
    <text evidence="3">The sequence shown here is derived from an EMBL/GenBank/DDBJ whole genome shotgun (WGS) entry which is preliminary data.</text>
</comment>
<evidence type="ECO:0000313" key="5">
    <source>
        <dbReference type="Proteomes" id="UP000396862"/>
    </source>
</evidence>
<dbReference type="OrthoDB" id="157646at2"/>
<keyword evidence="1" id="KW-1133">Transmembrane helix</keyword>
<feature type="transmembrane region" description="Helical" evidence="1">
    <location>
        <begin position="53"/>
        <end position="71"/>
    </location>
</feature>
<organism evidence="3 4">
    <name type="scientific">Prolixibacter denitrificans</name>
    <dbReference type="NCBI Taxonomy" id="1541063"/>
    <lineage>
        <taxon>Bacteria</taxon>
        <taxon>Pseudomonadati</taxon>
        <taxon>Bacteroidota</taxon>
        <taxon>Bacteroidia</taxon>
        <taxon>Marinilabiliales</taxon>
        <taxon>Prolixibacteraceae</taxon>
        <taxon>Prolixibacter</taxon>
    </lineage>
</organism>
<protein>
    <recommendedName>
        <fullName evidence="6">DUF5808 domain-containing protein</fullName>
    </recommendedName>
</protein>
<evidence type="ECO:0000313" key="3">
    <source>
        <dbReference type="EMBL" id="PSK80598.1"/>
    </source>
</evidence>
<dbReference type="RefSeq" id="WP_106543711.1">
    <property type="nucleotide sequence ID" value="NZ_BLAU01000001.1"/>
</dbReference>
<evidence type="ECO:0000313" key="2">
    <source>
        <dbReference type="EMBL" id="GET22107.1"/>
    </source>
</evidence>
<dbReference type="Proteomes" id="UP000396862">
    <property type="component" value="Unassembled WGS sequence"/>
</dbReference>
<evidence type="ECO:0008006" key="6">
    <source>
        <dbReference type="Google" id="ProtNLM"/>
    </source>
</evidence>
<accession>A0A2P8C6J4</accession>
<gene>
    <name evidence="3" type="ORF">CLV93_11435</name>
    <name evidence="2" type="ORF">JCM18694_23530</name>
</gene>
<sequence length="72" mass="8505">MKKKKREDEYLNTMSKDPNNWKGPFYVNRKDPRLVVPKYNPQRGYTFNFASPYAYIVIIAVILIMVAASYLK</sequence>
<dbReference type="Proteomes" id="UP000240621">
    <property type="component" value="Unassembled WGS sequence"/>
</dbReference>
<keyword evidence="5" id="KW-1185">Reference proteome</keyword>
<dbReference type="EMBL" id="BLAU01000001">
    <property type="protein sequence ID" value="GET22107.1"/>
    <property type="molecule type" value="Genomic_DNA"/>
</dbReference>
<reference evidence="3 4" key="1">
    <citation type="submission" date="2018-03" db="EMBL/GenBank/DDBJ databases">
        <title>Genomic Encyclopedia of Archaeal and Bacterial Type Strains, Phase II (KMG-II): from individual species to whole genera.</title>
        <authorList>
            <person name="Goeker M."/>
        </authorList>
    </citation>
    <scope>NUCLEOTIDE SEQUENCE [LARGE SCALE GENOMIC DNA]</scope>
    <source>
        <strain evidence="3 4">DSM 27267</strain>
    </source>
</reference>
<dbReference type="EMBL" id="PYGC01000014">
    <property type="protein sequence ID" value="PSK80598.1"/>
    <property type="molecule type" value="Genomic_DNA"/>
</dbReference>
<keyword evidence="1" id="KW-0812">Transmembrane</keyword>
<proteinExistence type="predicted"/>
<dbReference type="AlphaFoldDB" id="A0A2P8C6J4"/>